<gene>
    <name evidence="4" type="ORF">GF339_21455</name>
</gene>
<dbReference type="PANTHER" id="PTHR10584">
    <property type="entry name" value="SUGAR KINASE"/>
    <property type="match status" value="1"/>
</dbReference>
<name>A0A9D5JZJ7_9BACT</name>
<dbReference type="InterPro" id="IPR011611">
    <property type="entry name" value="PfkB_dom"/>
</dbReference>
<keyword evidence="1" id="KW-0808">Transferase</keyword>
<dbReference type="AlphaFoldDB" id="A0A9D5JZJ7"/>
<evidence type="ECO:0000256" key="1">
    <source>
        <dbReference type="ARBA" id="ARBA00022679"/>
    </source>
</evidence>
<dbReference type="PANTHER" id="PTHR10584:SF166">
    <property type="entry name" value="RIBOKINASE"/>
    <property type="match status" value="1"/>
</dbReference>
<protein>
    <recommendedName>
        <fullName evidence="3">Carbohydrate kinase PfkB domain-containing protein</fullName>
    </recommendedName>
</protein>
<dbReference type="SUPFAM" id="SSF53613">
    <property type="entry name" value="Ribokinase-like"/>
    <property type="match status" value="1"/>
</dbReference>
<dbReference type="GO" id="GO:0005829">
    <property type="term" value="C:cytosol"/>
    <property type="evidence" value="ECO:0007669"/>
    <property type="project" value="TreeGrafter"/>
</dbReference>
<reference evidence="4" key="1">
    <citation type="submission" date="2019-11" db="EMBL/GenBank/DDBJ databases">
        <title>Microbial mats filling the niche in hypersaline microbial mats.</title>
        <authorList>
            <person name="Wong H.L."/>
            <person name="Macleod F.I."/>
            <person name="White R.A. III"/>
            <person name="Burns B.P."/>
        </authorList>
    </citation>
    <scope>NUCLEOTIDE SEQUENCE</scope>
    <source>
        <strain evidence="4">Rbin_158</strain>
    </source>
</reference>
<dbReference type="Pfam" id="PF00294">
    <property type="entry name" value="PfkB"/>
    <property type="match status" value="1"/>
</dbReference>
<evidence type="ECO:0000313" key="4">
    <source>
        <dbReference type="EMBL" id="MBD3327167.1"/>
    </source>
</evidence>
<sequence>MRTQTVSSQQVCIIGNFNIDLIIRNVPHLPRWGQEVAGDNYRQYSSGQGGYSCFALRQLGVPVTAIGYVGEDLYGQQIVNDLSHQGVDTTGMEVVRGERTAITVAIVRPDGERAFVSDFTFQQTASEAIIQRHWSQVQQSACVCLLGVFCLPGFNFSTLASLLRQMQEQGHTTLVDTGWDPADWTPEHLNDVNLLLKYTSLFMPNLDEARAITGCESPEEAAADLHTRGAQHVIIKLGKDGSYANIGGRTYRQPALPVDVYDAVGAGDVFNAGFLYGFTQQWPIERCLMFANAASALYISRADDRFPSQQQVAARAAQYQDF</sequence>
<dbReference type="Gene3D" id="3.40.1190.20">
    <property type="match status" value="1"/>
</dbReference>
<accession>A0A9D5JZJ7</accession>
<keyword evidence="2" id="KW-0418">Kinase</keyword>
<dbReference type="InterPro" id="IPR029056">
    <property type="entry name" value="Ribokinase-like"/>
</dbReference>
<evidence type="ECO:0000313" key="5">
    <source>
        <dbReference type="Proteomes" id="UP000649604"/>
    </source>
</evidence>
<feature type="domain" description="Carbohydrate kinase PfkB" evidence="3">
    <location>
        <begin position="9"/>
        <end position="308"/>
    </location>
</feature>
<dbReference type="Proteomes" id="UP000649604">
    <property type="component" value="Unassembled WGS sequence"/>
</dbReference>
<dbReference type="EMBL" id="WJJP01000698">
    <property type="protein sequence ID" value="MBD3327167.1"/>
    <property type="molecule type" value="Genomic_DNA"/>
</dbReference>
<evidence type="ECO:0000259" key="3">
    <source>
        <dbReference type="Pfam" id="PF00294"/>
    </source>
</evidence>
<comment type="caution">
    <text evidence="4">The sequence shown here is derived from an EMBL/GenBank/DDBJ whole genome shotgun (WGS) entry which is preliminary data.</text>
</comment>
<proteinExistence type="predicted"/>
<evidence type="ECO:0000256" key="2">
    <source>
        <dbReference type="ARBA" id="ARBA00022777"/>
    </source>
</evidence>
<dbReference type="GO" id="GO:0016301">
    <property type="term" value="F:kinase activity"/>
    <property type="evidence" value="ECO:0007669"/>
    <property type="project" value="UniProtKB-KW"/>
</dbReference>
<dbReference type="CDD" id="cd01166">
    <property type="entry name" value="KdgK"/>
    <property type="match status" value="1"/>
</dbReference>
<organism evidence="4 5">
    <name type="scientific">candidate division KSB3 bacterium</name>
    <dbReference type="NCBI Taxonomy" id="2044937"/>
    <lineage>
        <taxon>Bacteria</taxon>
        <taxon>candidate division KSB3</taxon>
    </lineage>
</organism>